<evidence type="ECO:0000256" key="1">
    <source>
        <dbReference type="SAM" id="Phobius"/>
    </source>
</evidence>
<organism evidence="2 3">
    <name type="scientific">Candidatus Nitrohelix vancouverensis</name>
    <dbReference type="NCBI Taxonomy" id="2705534"/>
    <lineage>
        <taxon>Bacteria</taxon>
        <taxon>Pseudomonadati</taxon>
        <taxon>Nitrospinota/Tectimicrobiota group</taxon>
        <taxon>Nitrospinota</taxon>
        <taxon>Nitrospinia</taxon>
        <taxon>Nitrospinales</taxon>
        <taxon>Nitrospinaceae</taxon>
        <taxon>Candidatus Nitrohelix</taxon>
    </lineage>
</organism>
<keyword evidence="1" id="KW-1133">Transmembrane helix</keyword>
<dbReference type="KEGG" id="nva:G3M78_11115"/>
<proteinExistence type="predicted"/>
<protein>
    <submittedName>
        <fullName evidence="2">Uncharacterized protein</fullName>
    </submittedName>
</protein>
<dbReference type="EMBL" id="CP048620">
    <property type="protein sequence ID" value="QPJ66839.1"/>
    <property type="molecule type" value="Genomic_DNA"/>
</dbReference>
<name>A0A7T0C5C9_9BACT</name>
<feature type="transmembrane region" description="Helical" evidence="1">
    <location>
        <begin position="44"/>
        <end position="62"/>
    </location>
</feature>
<keyword evidence="1" id="KW-0812">Transmembrane</keyword>
<dbReference type="AlphaFoldDB" id="A0A7T0C5C9"/>
<keyword evidence="1" id="KW-0472">Membrane</keyword>
<reference evidence="3" key="1">
    <citation type="submission" date="2020-02" db="EMBL/GenBank/DDBJ databases">
        <title>Genomic and physiological characterization of two novel Nitrospinaceae genera.</title>
        <authorList>
            <person name="Mueller A.J."/>
            <person name="Jung M.-Y."/>
            <person name="Strachan C.R."/>
            <person name="Herbold C.W."/>
            <person name="Kirkegaard R.H."/>
            <person name="Daims H."/>
        </authorList>
    </citation>
    <scope>NUCLEOTIDE SEQUENCE [LARGE SCALE GENOMIC DNA]</scope>
</reference>
<feature type="transmembrane region" description="Helical" evidence="1">
    <location>
        <begin position="71"/>
        <end position="89"/>
    </location>
</feature>
<accession>A0A7T0C5C9</accession>
<evidence type="ECO:0000313" key="2">
    <source>
        <dbReference type="EMBL" id="QPJ66839.1"/>
    </source>
</evidence>
<sequence length="185" mass="20228">MFILPEPAQALLASGLVDSIPHLIQAESVECGEKFIPLNYYEQGSLYAAIASIVLIFAGIFIDKAMVKRSLWSLAVIPLCIWGYINYGVDFAHIKKTIFAYDTAAENALANIAEAQDRYKSEQGTYIKNLQKIHSHTAGSHGMDACVRITKINATFDQWSAEATHVSSPNTITWDSASGSSLKKG</sequence>
<dbReference type="Proteomes" id="UP000594464">
    <property type="component" value="Chromosome"/>
</dbReference>
<evidence type="ECO:0000313" key="3">
    <source>
        <dbReference type="Proteomes" id="UP000594464"/>
    </source>
</evidence>
<gene>
    <name evidence="2" type="ORF">G3M78_11115</name>
</gene>